<dbReference type="eggNOG" id="COG0526">
    <property type="taxonomic scope" value="Bacteria"/>
</dbReference>
<dbReference type="PROSITE" id="PS51352">
    <property type="entry name" value="THIOREDOXIN_2"/>
    <property type="match status" value="1"/>
</dbReference>
<sequence>MSNKFLVLAALSVLASCSKIGDNEFVINGTAEGVENGKMAILQVQDEMGVLPKDTVKIENGKFELKGSYPDGPEIAFIMIEGVNNGMVPFIFENGEINIIVDKDTIQKSKIGGTENNEKFQKYNEETSPIFKRMVAFQKANQQKFIDASKSGDMKTVEALREENAVFQKEMDKLSEKFIEQNPNAFLSALLLENFIGRQSLDPKKVKDYFNTLTTDIQKTKSGKRVGEFVKALNSVATIGNNAPDFSAPNPEGKTVSLKESLGKVTIIDFWASWCGPCRAENPNVVALYNEFQAKGLNIIGVSLDKDAAKWKEAIAKDQLTWTHISNLKHWEDPIAKQYGVQSIPATFILDASGKIVAKDLRGAELKAKVAELLAK</sequence>
<dbReference type="PROSITE" id="PS51257">
    <property type="entry name" value="PROKAR_LIPOPROTEIN"/>
    <property type="match status" value="1"/>
</dbReference>
<keyword evidence="7" id="KW-1185">Reference proteome</keyword>
<dbReference type="PANTHER" id="PTHR42852">
    <property type="entry name" value="THIOL:DISULFIDE INTERCHANGE PROTEIN DSBE"/>
    <property type="match status" value="1"/>
</dbReference>
<dbReference type="InterPro" id="IPR036249">
    <property type="entry name" value="Thioredoxin-like_sf"/>
</dbReference>
<keyword evidence="3" id="KW-1015">Disulfide bond</keyword>
<dbReference type="Gene3D" id="3.40.30.10">
    <property type="entry name" value="Glutaredoxin"/>
    <property type="match status" value="1"/>
</dbReference>
<evidence type="ECO:0000256" key="1">
    <source>
        <dbReference type="ARBA" id="ARBA00004196"/>
    </source>
</evidence>
<proteinExistence type="predicted"/>
<dbReference type="InterPro" id="IPR013766">
    <property type="entry name" value="Thioredoxin_domain"/>
</dbReference>
<keyword evidence="2" id="KW-0201">Cytochrome c-type biogenesis</keyword>
<gene>
    <name evidence="6" type="ORF">Q764_12295</name>
</gene>
<keyword evidence="4" id="KW-0676">Redox-active center</keyword>
<dbReference type="GO" id="GO:0030313">
    <property type="term" value="C:cell envelope"/>
    <property type="evidence" value="ECO:0007669"/>
    <property type="project" value="UniProtKB-SubCell"/>
</dbReference>
<comment type="caution">
    <text evidence="6">The sequence shown here is derived from an EMBL/GenBank/DDBJ whole genome shotgun (WGS) entry which is preliminary data.</text>
</comment>
<dbReference type="Pfam" id="PF00578">
    <property type="entry name" value="AhpC-TSA"/>
    <property type="match status" value="1"/>
</dbReference>
<dbReference type="InterPro" id="IPR000866">
    <property type="entry name" value="AhpC/TSA"/>
</dbReference>
<dbReference type="Pfam" id="PF14289">
    <property type="entry name" value="DUF4369"/>
    <property type="match status" value="1"/>
</dbReference>
<dbReference type="PROSITE" id="PS00194">
    <property type="entry name" value="THIOREDOXIN_1"/>
    <property type="match status" value="1"/>
</dbReference>
<dbReference type="AlphaFoldDB" id="A0A0A2MHX3"/>
<dbReference type="CDD" id="cd02966">
    <property type="entry name" value="TlpA_like_family"/>
    <property type="match status" value="1"/>
</dbReference>
<evidence type="ECO:0000259" key="5">
    <source>
        <dbReference type="PROSITE" id="PS51352"/>
    </source>
</evidence>
<dbReference type="SUPFAM" id="SSF52833">
    <property type="entry name" value="Thioredoxin-like"/>
    <property type="match status" value="1"/>
</dbReference>
<dbReference type="GO" id="GO:0016209">
    <property type="term" value="F:antioxidant activity"/>
    <property type="evidence" value="ECO:0007669"/>
    <property type="project" value="InterPro"/>
</dbReference>
<dbReference type="STRING" id="1121899.GCA_000430025_02412"/>
<reference evidence="6 7" key="1">
    <citation type="submission" date="2013-09" db="EMBL/GenBank/DDBJ databases">
        <authorList>
            <person name="Zeng Z."/>
            <person name="Chen C."/>
        </authorList>
    </citation>
    <scope>NUCLEOTIDE SEQUENCE [LARGE SCALE GENOMIC DNA]</scope>
    <source>
        <strain evidence="6 7">GH29-5</strain>
    </source>
</reference>
<evidence type="ECO:0000313" key="6">
    <source>
        <dbReference type="EMBL" id="KGO87920.1"/>
    </source>
</evidence>
<dbReference type="InterPro" id="IPR017937">
    <property type="entry name" value="Thioredoxin_CS"/>
</dbReference>
<dbReference type="PANTHER" id="PTHR42852:SF6">
    <property type="entry name" value="THIOL:DISULFIDE INTERCHANGE PROTEIN DSBE"/>
    <property type="match status" value="1"/>
</dbReference>
<evidence type="ECO:0000256" key="3">
    <source>
        <dbReference type="ARBA" id="ARBA00023157"/>
    </source>
</evidence>
<evidence type="ECO:0000256" key="2">
    <source>
        <dbReference type="ARBA" id="ARBA00022748"/>
    </source>
</evidence>
<feature type="domain" description="Thioredoxin" evidence="5">
    <location>
        <begin position="237"/>
        <end position="376"/>
    </location>
</feature>
<dbReference type="GO" id="GO:0016491">
    <property type="term" value="F:oxidoreductase activity"/>
    <property type="evidence" value="ECO:0007669"/>
    <property type="project" value="InterPro"/>
</dbReference>
<dbReference type="InterPro" id="IPR050553">
    <property type="entry name" value="Thioredoxin_ResA/DsbE_sf"/>
</dbReference>
<name>A0A0A2MHX3_9FLAO</name>
<evidence type="ECO:0000313" key="7">
    <source>
        <dbReference type="Proteomes" id="UP000030121"/>
    </source>
</evidence>
<comment type="subcellular location">
    <subcellularLocation>
        <location evidence="1">Cell envelope</location>
    </subcellularLocation>
</comment>
<protein>
    <recommendedName>
        <fullName evidence="5">Thioredoxin domain-containing protein</fullName>
    </recommendedName>
</protein>
<evidence type="ECO:0000256" key="4">
    <source>
        <dbReference type="ARBA" id="ARBA00023284"/>
    </source>
</evidence>
<dbReference type="InterPro" id="IPR025380">
    <property type="entry name" value="DUF4369"/>
</dbReference>
<dbReference type="Proteomes" id="UP000030121">
    <property type="component" value="Unassembled WGS sequence"/>
</dbReference>
<organism evidence="6 7">
    <name type="scientific">Flavobacterium suncheonense GH29-5 = DSM 17707</name>
    <dbReference type="NCBI Taxonomy" id="1121899"/>
    <lineage>
        <taxon>Bacteria</taxon>
        <taxon>Pseudomonadati</taxon>
        <taxon>Bacteroidota</taxon>
        <taxon>Flavobacteriia</taxon>
        <taxon>Flavobacteriales</taxon>
        <taxon>Flavobacteriaceae</taxon>
        <taxon>Flavobacterium</taxon>
    </lineage>
</organism>
<dbReference type="EMBL" id="JRLW01000017">
    <property type="protein sequence ID" value="KGO87920.1"/>
    <property type="molecule type" value="Genomic_DNA"/>
</dbReference>
<accession>A0A0A2MHX3</accession>
<dbReference type="GO" id="GO:0017004">
    <property type="term" value="P:cytochrome complex assembly"/>
    <property type="evidence" value="ECO:0007669"/>
    <property type="project" value="UniProtKB-KW"/>
</dbReference>
<dbReference type="RefSeq" id="WP_026981794.1">
    <property type="nucleotide sequence ID" value="NZ_JRLW01000017.1"/>
</dbReference>